<dbReference type="CDD" id="cd00118">
    <property type="entry name" value="LysM"/>
    <property type="match status" value="1"/>
</dbReference>
<dbReference type="PROSITE" id="PS51782">
    <property type="entry name" value="LYSM"/>
    <property type="match status" value="1"/>
</dbReference>
<reference evidence="2" key="1">
    <citation type="submission" date="2021-06" db="EMBL/GenBank/DDBJ databases">
        <title>Description of novel taxa of the family Lachnospiraceae.</title>
        <authorList>
            <person name="Chaplin A.V."/>
            <person name="Sokolova S.R."/>
            <person name="Pikina A.P."/>
            <person name="Korzhanova M."/>
            <person name="Belova V."/>
            <person name="Korostin D."/>
            <person name="Efimov B.A."/>
        </authorList>
    </citation>
    <scope>NUCLEOTIDE SEQUENCE</scope>
    <source>
        <strain evidence="2">ASD5720</strain>
    </source>
</reference>
<dbReference type="Gene3D" id="3.10.350.10">
    <property type="entry name" value="LysM domain"/>
    <property type="match status" value="1"/>
</dbReference>
<name>A0A949K2S6_9FIRM</name>
<sequence>MKKQKGNNPAVKYKTKRHRRLRSKNLVSAAAIFILTFAFWILAARESETFDPLYASIEEDPSYRDGVFYIYDIKDYTRFDGYINRARKVEKENNEAVAVDVELMADINFVEDRGYGSFIGHPYIRQSMLRYGGVFEGNGHTITWHENAGNGMFVCVDRKAVIRNLTLKTDPIVWEMDEYGVGILCMVNYGTLENITVEGRIEGTQCYVGGIAGINRGTIKDCENRAEVFLSGIGDYGAGGIAGLNKCKVLKGEDEQNPVPAIIKNCVNTGKVEAPWEAGGICAYNDCAFIYDCGNEGTVTAQYQKAYIYPDHPDWYEYAQVAGICGHMGWNSIENCYNTGKISILEEGIQATHGIAGDTLDWVCTVSGCVSLKGTATGRMRHESVMELEEEEFRRWKDNPAGIPYRANNWQFDLEEAREKLSLAPLAVSESPLTRNQAGVYLCEEFCLRAPEGFSISEVSPFALCMEAEPASDQMEAEPAGAQDQNGWQMWLLRLPEGQTDINDDLDENGWITKDTVHELWLGISGAHWLHPSFSWEADCHVERTYATQGTRIIDPKNCLVHYRDDILAQAAVGENGEMIDNVVAVPISGNMEDGYQVKWLLLFTNKNNNYRPPLYFVKDALSGFVYLPCQITAAEGDSLYSIAKDLTGEGSRYAKLAAYNQLDVREPLRIGQILRIPEEWLADIP</sequence>
<gene>
    <name evidence="2" type="ORF">KTH89_21685</name>
</gene>
<proteinExistence type="predicted"/>
<evidence type="ECO:0000259" key="1">
    <source>
        <dbReference type="PROSITE" id="PS51782"/>
    </source>
</evidence>
<feature type="domain" description="LysM" evidence="1">
    <location>
        <begin position="630"/>
        <end position="677"/>
    </location>
</feature>
<accession>A0A949K2S6</accession>
<keyword evidence="3" id="KW-1185">Reference proteome</keyword>
<dbReference type="Proteomes" id="UP000712157">
    <property type="component" value="Unassembled WGS sequence"/>
</dbReference>
<dbReference type="Gene3D" id="2.160.20.110">
    <property type="match status" value="2"/>
</dbReference>
<dbReference type="Pfam" id="PF01476">
    <property type="entry name" value="LysM"/>
    <property type="match status" value="1"/>
</dbReference>
<dbReference type="InterPro" id="IPR018392">
    <property type="entry name" value="LysM"/>
</dbReference>
<evidence type="ECO:0000313" key="2">
    <source>
        <dbReference type="EMBL" id="MBU9739154.1"/>
    </source>
</evidence>
<protein>
    <submittedName>
        <fullName evidence="2">LysM peptidoglycan-binding domain-containing protein</fullName>
    </submittedName>
</protein>
<dbReference type="AlphaFoldDB" id="A0A949K2S6"/>
<evidence type="ECO:0000313" key="3">
    <source>
        <dbReference type="Proteomes" id="UP000712157"/>
    </source>
</evidence>
<organism evidence="2 3">
    <name type="scientific">Diplocloster agilis</name>
    <dbReference type="NCBI Taxonomy" id="2850323"/>
    <lineage>
        <taxon>Bacteria</taxon>
        <taxon>Bacillati</taxon>
        <taxon>Bacillota</taxon>
        <taxon>Clostridia</taxon>
        <taxon>Lachnospirales</taxon>
        <taxon>Lachnospiraceae</taxon>
        <taxon>Diplocloster</taxon>
    </lineage>
</organism>
<dbReference type="EMBL" id="JAHQCW010000051">
    <property type="protein sequence ID" value="MBU9739154.1"/>
    <property type="molecule type" value="Genomic_DNA"/>
</dbReference>
<dbReference type="InterPro" id="IPR036779">
    <property type="entry name" value="LysM_dom_sf"/>
</dbReference>
<dbReference type="RefSeq" id="WP_238723067.1">
    <property type="nucleotide sequence ID" value="NZ_JAHQCW010000051.1"/>
</dbReference>
<comment type="caution">
    <text evidence="2">The sequence shown here is derived from an EMBL/GenBank/DDBJ whole genome shotgun (WGS) entry which is preliminary data.</text>
</comment>